<dbReference type="Gene3D" id="3.10.350.10">
    <property type="entry name" value="LysM domain"/>
    <property type="match status" value="1"/>
</dbReference>
<dbReference type="CDD" id="cd00118">
    <property type="entry name" value="LysM"/>
    <property type="match status" value="1"/>
</dbReference>
<feature type="region of interest" description="Disordered" evidence="1">
    <location>
        <begin position="261"/>
        <end position="307"/>
    </location>
</feature>
<evidence type="ECO:0000313" key="4">
    <source>
        <dbReference type="Proteomes" id="UP000243207"/>
    </source>
</evidence>
<organism evidence="3 4">
    <name type="scientific">Halopseudomonas xinjiangensis</name>
    <dbReference type="NCBI Taxonomy" id="487184"/>
    <lineage>
        <taxon>Bacteria</taxon>
        <taxon>Pseudomonadati</taxon>
        <taxon>Pseudomonadota</taxon>
        <taxon>Gammaproteobacteria</taxon>
        <taxon>Pseudomonadales</taxon>
        <taxon>Pseudomonadaceae</taxon>
        <taxon>Halopseudomonas</taxon>
    </lineage>
</organism>
<evidence type="ECO:0000259" key="2">
    <source>
        <dbReference type="PROSITE" id="PS51782"/>
    </source>
</evidence>
<dbReference type="SMART" id="SM00257">
    <property type="entry name" value="LysM"/>
    <property type="match status" value="1"/>
</dbReference>
<evidence type="ECO:0000256" key="1">
    <source>
        <dbReference type="SAM" id="MobiDB-lite"/>
    </source>
</evidence>
<dbReference type="STRING" id="487184.SAMN05216421_1011"/>
<feature type="compositionally biased region" description="Basic and acidic residues" evidence="1">
    <location>
        <begin position="694"/>
        <end position="714"/>
    </location>
</feature>
<dbReference type="InterPro" id="IPR018392">
    <property type="entry name" value="LysM"/>
</dbReference>
<name>A0A1H1PXN7_9GAMM</name>
<feature type="compositionally biased region" description="Low complexity" evidence="1">
    <location>
        <begin position="167"/>
        <end position="176"/>
    </location>
</feature>
<protein>
    <submittedName>
        <fullName evidence="3">Pilus assembly protein FimV</fullName>
    </submittedName>
</protein>
<feature type="region of interest" description="Disordered" evidence="1">
    <location>
        <begin position="658"/>
        <end position="714"/>
    </location>
</feature>
<dbReference type="NCBIfam" id="TIGR03505">
    <property type="entry name" value="FimV_core"/>
    <property type="match status" value="1"/>
</dbReference>
<dbReference type="InterPro" id="IPR036779">
    <property type="entry name" value="LysM_dom_sf"/>
</dbReference>
<accession>A0A1H1PXN7</accession>
<dbReference type="InterPro" id="IPR057840">
    <property type="entry name" value="FimV_N"/>
</dbReference>
<gene>
    <name evidence="3" type="ORF">SAMN05216421_1011</name>
</gene>
<feature type="region of interest" description="Disordered" evidence="1">
    <location>
        <begin position="370"/>
        <end position="389"/>
    </location>
</feature>
<sequence length="714" mass="76881">MAVKRQIVWGVASFAALYVGVASALGLGELKLDSALNQPLDATIVVQGGENLDPTDIRVSLADPAAFRNAGLDRPHFLTELRFTPTVQNNQLVVRVQSPAPVREPYLNFLVELRRPNGRLLREYTLLLDPPLYQPSSPAQPRPFAAPATSPVRDSRPASAASTQPRASSAAASLPQLSPAADAGQYRTAAGDSLWSIASRARPSEAVSIAETMRAIRALNPDAFIDGDPSRLRVGEVLTLPTAEQLGVTGGVSVAVDAPERAQPDETPAPLIQPRRAAQTSSSTEGDASPGSAIAADQRDRTNSTEPATARLRIEEEALPQQTGEDAAVLAERLRSLEARFNVMLDELDARDRQIASLQAELEILRQAQEAEGDNTEGEGANTSGPVLTQAEGTEGAVSATGNENPASGAIDAEVLPVLAETPEQPMADAVEPQEVESQDGVLSRWWPALLGLLAVLLGLLFFARKRADEDDQAEPEEQPMPAQPTRVAPEAAAPLAAAIASNPSSRPASVRAAPKPVDPLDGVELYITYGRFAEARSMLDRAIADQPDRLDLRYKQLRVLGELGDARAFSLQEQRILQKGGDSGRIEQIKARFPKLFASNDSDMVEHVDHLEPLLPDEPASEVEDRTAREKAEDFTATQLNLNDFTLDPDWDLIEGLTSAPPREGGAGAGPAAVDESFESSLHEFPEIEELDDEHHEHFPNIRKDDKPRSDDR</sequence>
<dbReference type="OrthoDB" id="5298707at2"/>
<dbReference type="PROSITE" id="PS51782">
    <property type="entry name" value="LYSM"/>
    <property type="match status" value="1"/>
</dbReference>
<reference evidence="4" key="1">
    <citation type="submission" date="2016-10" db="EMBL/GenBank/DDBJ databases">
        <authorList>
            <person name="Varghese N."/>
            <person name="Submissions S."/>
        </authorList>
    </citation>
    <scope>NUCLEOTIDE SEQUENCE [LARGE SCALE GENOMIC DNA]</scope>
    <source>
        <strain evidence="4">NRRL B-51270</strain>
    </source>
</reference>
<dbReference type="RefSeq" id="WP_093392129.1">
    <property type="nucleotide sequence ID" value="NZ_LT629736.1"/>
</dbReference>
<dbReference type="Proteomes" id="UP000243207">
    <property type="component" value="Chromosome I"/>
</dbReference>
<keyword evidence="4" id="KW-1185">Reference proteome</keyword>
<feature type="region of interest" description="Disordered" evidence="1">
    <location>
        <begin position="132"/>
        <end position="176"/>
    </location>
</feature>
<dbReference type="InterPro" id="IPR020012">
    <property type="entry name" value="LysM_FimV"/>
</dbReference>
<proteinExistence type="predicted"/>
<dbReference type="Pfam" id="PF25800">
    <property type="entry name" value="FimV_N"/>
    <property type="match status" value="1"/>
</dbReference>
<evidence type="ECO:0000313" key="3">
    <source>
        <dbReference type="EMBL" id="SDS15920.1"/>
    </source>
</evidence>
<dbReference type="AlphaFoldDB" id="A0A1H1PXN7"/>
<feature type="domain" description="LysM" evidence="2">
    <location>
        <begin position="184"/>
        <end position="240"/>
    </location>
</feature>
<dbReference type="EMBL" id="LT629736">
    <property type="protein sequence ID" value="SDS15920.1"/>
    <property type="molecule type" value="Genomic_DNA"/>
</dbReference>